<dbReference type="InterPro" id="IPR024759">
    <property type="entry name" value="UvrB_YAD/RRR_dom"/>
</dbReference>
<dbReference type="GO" id="GO:0016887">
    <property type="term" value="F:ATP hydrolysis activity"/>
    <property type="evidence" value="ECO:0007669"/>
    <property type="project" value="InterPro"/>
</dbReference>
<dbReference type="GO" id="GO:0006289">
    <property type="term" value="P:nucleotide-excision repair"/>
    <property type="evidence" value="ECO:0007669"/>
    <property type="project" value="InterPro"/>
</dbReference>
<organism evidence="3 4">
    <name type="scientific">Rhynchophorus ferrugineus</name>
    <name type="common">Red palm weevil</name>
    <name type="synonym">Curculio ferrugineus</name>
    <dbReference type="NCBI Taxonomy" id="354439"/>
    <lineage>
        <taxon>Eukaryota</taxon>
        <taxon>Metazoa</taxon>
        <taxon>Ecdysozoa</taxon>
        <taxon>Arthropoda</taxon>
        <taxon>Hexapoda</taxon>
        <taxon>Insecta</taxon>
        <taxon>Pterygota</taxon>
        <taxon>Neoptera</taxon>
        <taxon>Endopterygota</taxon>
        <taxon>Coleoptera</taxon>
        <taxon>Polyphaga</taxon>
        <taxon>Cucujiformia</taxon>
        <taxon>Curculionidae</taxon>
        <taxon>Dryophthorinae</taxon>
        <taxon>Rhynchophorus</taxon>
    </lineage>
</organism>
<evidence type="ECO:0000313" key="3">
    <source>
        <dbReference type="EMBL" id="KAF7276241.1"/>
    </source>
</evidence>
<dbReference type="GO" id="GO:0009380">
    <property type="term" value="C:excinuclease repair complex"/>
    <property type="evidence" value="ECO:0007669"/>
    <property type="project" value="InterPro"/>
</dbReference>
<sequence>MQAALDETGRRRQKQLEYNAEHGITPQSVVRTVIDIMEGARDVPARARAAAGKTKKHVAEPAMDYTSLDPDRLAAKLRVLEQQMYQHARDLEFEDAARVRDEIRRVKDAALAGH</sequence>
<dbReference type="SUPFAM" id="SSF46600">
    <property type="entry name" value="C-terminal UvrC-binding domain of UvrB"/>
    <property type="match status" value="1"/>
</dbReference>
<dbReference type="Proteomes" id="UP000625711">
    <property type="component" value="Unassembled WGS sequence"/>
</dbReference>
<dbReference type="GO" id="GO:0005524">
    <property type="term" value="F:ATP binding"/>
    <property type="evidence" value="ECO:0007669"/>
    <property type="project" value="InterPro"/>
</dbReference>
<dbReference type="PROSITE" id="PS50151">
    <property type="entry name" value="UVR"/>
    <property type="match status" value="1"/>
</dbReference>
<dbReference type="GO" id="GO:0003677">
    <property type="term" value="F:DNA binding"/>
    <property type="evidence" value="ECO:0007669"/>
    <property type="project" value="InterPro"/>
</dbReference>
<dbReference type="PANTHER" id="PTHR24029">
    <property type="entry name" value="UVRABC SYSTEM PROTEIN B"/>
    <property type="match status" value="1"/>
</dbReference>
<dbReference type="InterPro" id="IPR001943">
    <property type="entry name" value="UVR_dom"/>
</dbReference>
<feature type="region of interest" description="Disordered" evidence="1">
    <location>
        <begin position="1"/>
        <end position="20"/>
    </location>
</feature>
<dbReference type="InterPro" id="IPR036876">
    <property type="entry name" value="UVR_dom_sf"/>
</dbReference>
<protein>
    <recommendedName>
        <fullName evidence="2">UVR domain-containing protein</fullName>
    </recommendedName>
</protein>
<evidence type="ECO:0000256" key="1">
    <source>
        <dbReference type="SAM" id="MobiDB-lite"/>
    </source>
</evidence>
<feature type="domain" description="UVR" evidence="2">
    <location>
        <begin position="74"/>
        <end position="109"/>
    </location>
</feature>
<dbReference type="AlphaFoldDB" id="A0A834MC56"/>
<dbReference type="OrthoDB" id="16911at2759"/>
<proteinExistence type="predicted"/>
<evidence type="ECO:0000259" key="2">
    <source>
        <dbReference type="PROSITE" id="PS50151"/>
    </source>
</evidence>
<keyword evidence="4" id="KW-1185">Reference proteome</keyword>
<dbReference type="Pfam" id="PF02151">
    <property type="entry name" value="UVR"/>
    <property type="match status" value="1"/>
</dbReference>
<gene>
    <name evidence="3" type="ORF">GWI33_010748</name>
</gene>
<dbReference type="EMBL" id="JAACXV010007995">
    <property type="protein sequence ID" value="KAF7276241.1"/>
    <property type="molecule type" value="Genomic_DNA"/>
</dbReference>
<dbReference type="InterPro" id="IPR004807">
    <property type="entry name" value="UvrB"/>
</dbReference>
<evidence type="ECO:0000313" key="4">
    <source>
        <dbReference type="Proteomes" id="UP000625711"/>
    </source>
</evidence>
<reference evidence="3" key="1">
    <citation type="submission" date="2020-08" db="EMBL/GenBank/DDBJ databases">
        <title>Genome sequencing and assembly of the red palm weevil Rhynchophorus ferrugineus.</title>
        <authorList>
            <person name="Dias G.B."/>
            <person name="Bergman C.M."/>
            <person name="Manee M."/>
        </authorList>
    </citation>
    <scope>NUCLEOTIDE SEQUENCE</scope>
    <source>
        <strain evidence="3">AA-2017</strain>
        <tissue evidence="3">Whole larva</tissue>
    </source>
</reference>
<dbReference type="Pfam" id="PF12344">
    <property type="entry name" value="UvrB"/>
    <property type="match status" value="1"/>
</dbReference>
<name>A0A834MC56_RHYFE</name>
<dbReference type="PANTHER" id="PTHR24029:SF0">
    <property type="entry name" value="UVRABC SYSTEM PROTEIN B"/>
    <property type="match status" value="1"/>
</dbReference>
<comment type="caution">
    <text evidence="3">The sequence shown here is derived from an EMBL/GenBank/DDBJ whole genome shotgun (WGS) entry which is preliminary data.</text>
</comment>
<accession>A0A834MC56</accession>
<dbReference type="Gene3D" id="4.10.860.10">
    <property type="entry name" value="UVR domain"/>
    <property type="match status" value="1"/>
</dbReference>